<evidence type="ECO:0000259" key="2">
    <source>
        <dbReference type="Pfam" id="PF26312"/>
    </source>
</evidence>
<proteinExistence type="predicted"/>
<feature type="region of interest" description="Disordered" evidence="1">
    <location>
        <begin position="161"/>
        <end position="194"/>
    </location>
</feature>
<feature type="compositionally biased region" description="Basic and acidic residues" evidence="1">
    <location>
        <begin position="165"/>
        <end position="187"/>
    </location>
</feature>
<feature type="domain" description="DUF8083" evidence="2">
    <location>
        <begin position="5"/>
        <end position="313"/>
    </location>
</feature>
<evidence type="ECO:0000313" key="3">
    <source>
        <dbReference type="EMBL" id="GAA0589456.1"/>
    </source>
</evidence>
<name>A0ABP3QLZ0_9ACTN</name>
<evidence type="ECO:0000313" key="4">
    <source>
        <dbReference type="Proteomes" id="UP001501427"/>
    </source>
</evidence>
<dbReference type="Pfam" id="PF26312">
    <property type="entry name" value="DUF8083"/>
    <property type="match status" value="1"/>
</dbReference>
<sequence length="316" mass="35625">MVLPYAAYLRVYEPVTAFPEPARTLWTVYADSRRRPRRIHALGVEHRDAALRMTGSPPEVVPERESRDAYVRRLEDMIYVCPWETRLRSWLAFERFRNEHAAGVAAAFVPPPLSERVMSDFEQWKRAGRSLQPHILTSTWHVPLDWFVPFARTERSLMLGTPETGYRKADDTSGEHAPEEHGPEEHGGNGPATAAPVRTLLYVTSMGEARRRVSAALPVVRENLGDGTGDVYLLSAGRLETLARWLGGFDPRALVELDYGGLVHLLDDRTLRADESVAEMAVALTGMERGEAELTVAMYKRLLARWRPVRALETAN</sequence>
<dbReference type="Proteomes" id="UP001501427">
    <property type="component" value="Unassembled WGS sequence"/>
</dbReference>
<keyword evidence="4" id="KW-1185">Reference proteome</keyword>
<dbReference type="EMBL" id="BAAAHD010000067">
    <property type="protein sequence ID" value="GAA0589456.1"/>
    <property type="molecule type" value="Genomic_DNA"/>
</dbReference>
<evidence type="ECO:0000256" key="1">
    <source>
        <dbReference type="SAM" id="MobiDB-lite"/>
    </source>
</evidence>
<protein>
    <recommendedName>
        <fullName evidence="2">DUF8083 domain-containing protein</fullName>
    </recommendedName>
</protein>
<organism evidence="3 4">
    <name type="scientific">Actinomadura livida</name>
    <dbReference type="NCBI Taxonomy" id="79909"/>
    <lineage>
        <taxon>Bacteria</taxon>
        <taxon>Bacillati</taxon>
        <taxon>Actinomycetota</taxon>
        <taxon>Actinomycetes</taxon>
        <taxon>Streptosporangiales</taxon>
        <taxon>Thermomonosporaceae</taxon>
        <taxon>Actinomadura</taxon>
    </lineage>
</organism>
<comment type="caution">
    <text evidence="3">The sequence shown here is derived from an EMBL/GenBank/DDBJ whole genome shotgun (WGS) entry which is preliminary data.</text>
</comment>
<dbReference type="InterPro" id="IPR058396">
    <property type="entry name" value="DUF8083"/>
</dbReference>
<reference evidence="4" key="1">
    <citation type="journal article" date="2019" name="Int. J. Syst. Evol. Microbiol.">
        <title>The Global Catalogue of Microorganisms (GCM) 10K type strain sequencing project: providing services to taxonomists for standard genome sequencing and annotation.</title>
        <authorList>
            <consortium name="The Broad Institute Genomics Platform"/>
            <consortium name="The Broad Institute Genome Sequencing Center for Infectious Disease"/>
            <person name="Wu L."/>
            <person name="Ma J."/>
        </authorList>
    </citation>
    <scope>NUCLEOTIDE SEQUENCE [LARGE SCALE GENOMIC DNA]</scope>
    <source>
        <strain evidence="4">JCM 10667</strain>
    </source>
</reference>
<gene>
    <name evidence="3" type="ORF">GCM10009546_59890</name>
</gene>
<accession>A0ABP3QLZ0</accession>